<dbReference type="RefSeq" id="WP_244718461.1">
    <property type="nucleotide sequence ID" value="NZ_JALIRP010000001.1"/>
</dbReference>
<evidence type="ECO:0000313" key="11">
    <source>
        <dbReference type="EMBL" id="MCJ8010435.1"/>
    </source>
</evidence>
<dbReference type="GO" id="GO:0043565">
    <property type="term" value="F:sequence-specific DNA binding"/>
    <property type="evidence" value="ECO:0007669"/>
    <property type="project" value="InterPro"/>
</dbReference>
<dbReference type="PANTHER" id="PTHR42713:SF3">
    <property type="entry name" value="TRANSCRIPTIONAL REGULATORY PROTEIN HPTR"/>
    <property type="match status" value="1"/>
</dbReference>
<proteinExistence type="predicted"/>
<keyword evidence="6" id="KW-0238">DNA-binding</keyword>
<dbReference type="Pfam" id="PF12833">
    <property type="entry name" value="HTH_18"/>
    <property type="match status" value="1"/>
</dbReference>
<keyword evidence="2" id="KW-0963">Cytoplasm</keyword>
<evidence type="ECO:0000256" key="1">
    <source>
        <dbReference type="ARBA" id="ARBA00004496"/>
    </source>
</evidence>
<sequence>MYSIFLVDDEHIELEMMRDFIRWEDMEIYVAGTAVNGKDALEKIKMIQPDIILTDVKMPLMNGIELATQVSEEFDWIKIVFLTGYDEFEYVKSALNVGAVGYILKPLDLGEIADVMDRVKKKCEEVRMKNKSIQVTKSNIVKELIYEKKPKRRENLTNSFNRLERSEQGVQFTLVLCSIDPDHMLQHEIQLEDSITSLEEFINQYCIENEVHVTVLSLKEGEWSLLVDSNQLHANRTFWSGIAGAIRQHFSFTVTMAVSEKYDELTNVHLLYEQVKNITNERYYIGYGNVIYAGDIDGKFQSDQMPPFLENKLFEAVMQFDQEQVESIIQEFFSNLVHLRIYQKHVCNWAIDMIDHLNEYISNDGTDIYALIVSRADLYHSIYECPIIAEVEAKIFHICKRTIELIMNRHTDKNEKLVHQVRTLIQHSYHDQITISSLSSQVYLSPNYLRSLFKENTGITIHDYITKVRLEKAKELLGDASLRVHDIAQKVGYESASYFCSLFLKSQGVTPNEYRKNL</sequence>
<evidence type="ECO:0000259" key="9">
    <source>
        <dbReference type="PROSITE" id="PS01124"/>
    </source>
</evidence>
<evidence type="ECO:0000259" key="10">
    <source>
        <dbReference type="PROSITE" id="PS50110"/>
    </source>
</evidence>
<feature type="domain" description="Response regulatory" evidence="10">
    <location>
        <begin position="3"/>
        <end position="120"/>
    </location>
</feature>
<evidence type="ECO:0000256" key="3">
    <source>
        <dbReference type="ARBA" id="ARBA00022553"/>
    </source>
</evidence>
<protein>
    <submittedName>
        <fullName evidence="11">Response regulator</fullName>
    </submittedName>
</protein>
<organism evidence="11 12">
    <name type="scientific">Paenibacillus mangrovi</name>
    <dbReference type="NCBI Taxonomy" id="2931978"/>
    <lineage>
        <taxon>Bacteria</taxon>
        <taxon>Bacillati</taxon>
        <taxon>Bacillota</taxon>
        <taxon>Bacilli</taxon>
        <taxon>Bacillales</taxon>
        <taxon>Paenibacillaceae</taxon>
        <taxon>Paenibacillus</taxon>
    </lineage>
</organism>
<accession>A0A9X1WM79</accession>
<feature type="domain" description="HTH araC/xylS-type" evidence="9">
    <location>
        <begin position="419"/>
        <end position="517"/>
    </location>
</feature>
<dbReference type="PROSITE" id="PS50110">
    <property type="entry name" value="RESPONSE_REGULATORY"/>
    <property type="match status" value="1"/>
</dbReference>
<evidence type="ECO:0000256" key="4">
    <source>
        <dbReference type="ARBA" id="ARBA00023012"/>
    </source>
</evidence>
<dbReference type="Pfam" id="PF00072">
    <property type="entry name" value="Response_reg"/>
    <property type="match status" value="1"/>
</dbReference>
<evidence type="ECO:0000313" key="12">
    <source>
        <dbReference type="Proteomes" id="UP001139347"/>
    </source>
</evidence>
<gene>
    <name evidence="11" type="ORF">MUG84_01600</name>
</gene>
<evidence type="ECO:0000256" key="2">
    <source>
        <dbReference type="ARBA" id="ARBA00022490"/>
    </source>
</evidence>
<dbReference type="InterPro" id="IPR018060">
    <property type="entry name" value="HTH_AraC"/>
</dbReference>
<keyword evidence="4" id="KW-0902">Two-component regulatory system</keyword>
<evidence type="ECO:0000256" key="7">
    <source>
        <dbReference type="ARBA" id="ARBA00023163"/>
    </source>
</evidence>
<dbReference type="Proteomes" id="UP001139347">
    <property type="component" value="Unassembled WGS sequence"/>
</dbReference>
<dbReference type="CDD" id="cd17536">
    <property type="entry name" value="REC_YesN-like"/>
    <property type="match status" value="1"/>
</dbReference>
<dbReference type="PROSITE" id="PS00041">
    <property type="entry name" value="HTH_ARAC_FAMILY_1"/>
    <property type="match status" value="1"/>
</dbReference>
<dbReference type="InterPro" id="IPR018062">
    <property type="entry name" value="HTH_AraC-typ_CS"/>
</dbReference>
<dbReference type="AlphaFoldDB" id="A0A9X1WM79"/>
<comment type="caution">
    <text evidence="11">The sequence shown here is derived from an EMBL/GenBank/DDBJ whole genome shotgun (WGS) entry which is preliminary data.</text>
</comment>
<feature type="modified residue" description="4-aspartylphosphate" evidence="8">
    <location>
        <position position="55"/>
    </location>
</feature>
<dbReference type="Gene3D" id="3.40.50.2300">
    <property type="match status" value="1"/>
</dbReference>
<keyword evidence="3 8" id="KW-0597">Phosphoprotein</keyword>
<dbReference type="SMART" id="SM00448">
    <property type="entry name" value="REC"/>
    <property type="match status" value="1"/>
</dbReference>
<dbReference type="PRINTS" id="PR00032">
    <property type="entry name" value="HTHARAC"/>
</dbReference>
<dbReference type="EMBL" id="JALIRP010000001">
    <property type="protein sequence ID" value="MCJ8010435.1"/>
    <property type="molecule type" value="Genomic_DNA"/>
</dbReference>
<dbReference type="InterPro" id="IPR009057">
    <property type="entry name" value="Homeodomain-like_sf"/>
</dbReference>
<reference evidence="11" key="1">
    <citation type="submission" date="2022-04" db="EMBL/GenBank/DDBJ databases">
        <title>Paenibacillus mangrovi sp. nov., a novel endophytic bacterium isolated from bark of Kandelia candel.</title>
        <authorList>
            <person name="Tuo L."/>
        </authorList>
    </citation>
    <scope>NUCLEOTIDE SEQUENCE</scope>
    <source>
        <strain evidence="11">KQZ6P-2</strain>
    </source>
</reference>
<keyword evidence="5" id="KW-0805">Transcription regulation</keyword>
<keyword evidence="12" id="KW-1185">Reference proteome</keyword>
<dbReference type="PANTHER" id="PTHR42713">
    <property type="entry name" value="HISTIDINE KINASE-RELATED"/>
    <property type="match status" value="1"/>
</dbReference>
<dbReference type="InterPro" id="IPR001789">
    <property type="entry name" value="Sig_transdc_resp-reg_receiver"/>
</dbReference>
<dbReference type="InterPro" id="IPR051552">
    <property type="entry name" value="HptR"/>
</dbReference>
<keyword evidence="7" id="KW-0804">Transcription</keyword>
<dbReference type="SUPFAM" id="SSF46689">
    <property type="entry name" value="Homeodomain-like"/>
    <property type="match status" value="2"/>
</dbReference>
<dbReference type="SMART" id="SM00342">
    <property type="entry name" value="HTH_ARAC"/>
    <property type="match status" value="1"/>
</dbReference>
<dbReference type="Gene3D" id="1.10.10.60">
    <property type="entry name" value="Homeodomain-like"/>
    <property type="match status" value="2"/>
</dbReference>
<dbReference type="InterPro" id="IPR020449">
    <property type="entry name" value="Tscrpt_reg_AraC-type_HTH"/>
</dbReference>
<dbReference type="GO" id="GO:0005737">
    <property type="term" value="C:cytoplasm"/>
    <property type="evidence" value="ECO:0007669"/>
    <property type="project" value="UniProtKB-SubCell"/>
</dbReference>
<name>A0A9X1WM79_9BACL</name>
<evidence type="ECO:0000256" key="6">
    <source>
        <dbReference type="ARBA" id="ARBA00023125"/>
    </source>
</evidence>
<evidence type="ECO:0000256" key="5">
    <source>
        <dbReference type="ARBA" id="ARBA00023015"/>
    </source>
</evidence>
<comment type="subcellular location">
    <subcellularLocation>
        <location evidence="1">Cytoplasm</location>
    </subcellularLocation>
</comment>
<dbReference type="InterPro" id="IPR011006">
    <property type="entry name" value="CheY-like_superfamily"/>
</dbReference>
<dbReference type="GO" id="GO:0000160">
    <property type="term" value="P:phosphorelay signal transduction system"/>
    <property type="evidence" value="ECO:0007669"/>
    <property type="project" value="UniProtKB-KW"/>
</dbReference>
<evidence type="ECO:0000256" key="8">
    <source>
        <dbReference type="PROSITE-ProRule" id="PRU00169"/>
    </source>
</evidence>
<dbReference type="GO" id="GO:0003700">
    <property type="term" value="F:DNA-binding transcription factor activity"/>
    <property type="evidence" value="ECO:0007669"/>
    <property type="project" value="InterPro"/>
</dbReference>
<dbReference type="PROSITE" id="PS01124">
    <property type="entry name" value="HTH_ARAC_FAMILY_2"/>
    <property type="match status" value="1"/>
</dbReference>
<dbReference type="SUPFAM" id="SSF52172">
    <property type="entry name" value="CheY-like"/>
    <property type="match status" value="1"/>
</dbReference>